<feature type="compositionally biased region" description="Polar residues" evidence="1">
    <location>
        <begin position="67"/>
        <end position="78"/>
    </location>
</feature>
<feature type="compositionally biased region" description="Basic and acidic residues" evidence="1">
    <location>
        <begin position="331"/>
        <end position="340"/>
    </location>
</feature>
<evidence type="ECO:0000313" key="2">
    <source>
        <dbReference type="EMBL" id="PIA95849.1"/>
    </source>
</evidence>
<dbReference type="Proteomes" id="UP000230605">
    <property type="component" value="Chromosome 8"/>
</dbReference>
<dbReference type="EMBL" id="LKMD01000103">
    <property type="protein sequence ID" value="PIA95849.1"/>
    <property type="molecule type" value="Genomic_DNA"/>
</dbReference>
<feature type="compositionally biased region" description="Polar residues" evidence="1">
    <location>
        <begin position="360"/>
        <end position="382"/>
    </location>
</feature>
<accession>A0A2G5HTJ3</accession>
<sequence length="500" mass="54587">MSTPNRSSGSSVSSNGSSYQLILDHILTYPGSYEIPLKTMYSLNCAPKNAASPSTPTSNGTSPNLSQGSFTPDTQSTASLTESLMSQLSQLSNQQQTLPPSFITAFVQRCFTPQLPHVDFPQALTGLDYLKDLETRRRREAASAMSRLGIDRDALDRDVASISPRNLQWVRSLEDKEKKIDTLYTQVWIGLRRWILINELSLQPFHKHNCVAMLNTLYPPAGITEQAQPTTLLTPAVVKSQRDGFFKYVQAVEKSGPRILTNLMQQGKATHDNNGWEAVVRNLSVYLQVANSMINECIHVGVKVASNVPRTPTKHVRKADSSASFDSIPETEQRGRKKADSGVSFGSAASTENLRRRLDSTTSIGATSVAESSITGRDSNATPPSPSHSVRPKTPSGGNRRGTGMERLARGLKSIGRSRTEATEMIADYEIPAAAPAQDRPLLRKMRSLGALSERKTSGLGSRQLSETPAFDVDAMRRERALIEARMAQGKTGKLGGNEI</sequence>
<dbReference type="AlphaFoldDB" id="A0A2G5HTJ3"/>
<dbReference type="Proteomes" id="UP001302367">
    <property type="component" value="Chromosome 8"/>
</dbReference>
<dbReference type="OrthoDB" id="3533623at2759"/>
<evidence type="ECO:0000313" key="5">
    <source>
        <dbReference type="Proteomes" id="UP001302367"/>
    </source>
</evidence>
<protein>
    <submittedName>
        <fullName evidence="2">Uncharacterized protein</fullName>
    </submittedName>
</protein>
<dbReference type="EMBL" id="CP134191">
    <property type="protein sequence ID" value="WPB07113.1"/>
    <property type="molecule type" value="Genomic_DNA"/>
</dbReference>
<feature type="region of interest" description="Disordered" evidence="1">
    <location>
        <begin position="49"/>
        <end position="81"/>
    </location>
</feature>
<keyword evidence="5" id="KW-1185">Reference proteome</keyword>
<evidence type="ECO:0000313" key="3">
    <source>
        <dbReference type="EMBL" id="WPB07113.1"/>
    </source>
</evidence>
<feature type="region of interest" description="Disordered" evidence="1">
    <location>
        <begin position="312"/>
        <end position="407"/>
    </location>
</feature>
<evidence type="ECO:0000256" key="1">
    <source>
        <dbReference type="SAM" id="MobiDB-lite"/>
    </source>
</evidence>
<feature type="compositionally biased region" description="Low complexity" evidence="1">
    <location>
        <begin position="52"/>
        <end position="66"/>
    </location>
</feature>
<organism evidence="2 4">
    <name type="scientific">Cercospora beticola</name>
    <name type="common">Sugarbeet leaf spot fungus</name>
    <dbReference type="NCBI Taxonomy" id="122368"/>
    <lineage>
        <taxon>Eukaryota</taxon>
        <taxon>Fungi</taxon>
        <taxon>Dikarya</taxon>
        <taxon>Ascomycota</taxon>
        <taxon>Pezizomycotina</taxon>
        <taxon>Dothideomycetes</taxon>
        <taxon>Dothideomycetidae</taxon>
        <taxon>Mycosphaerellales</taxon>
        <taxon>Mycosphaerellaceae</taxon>
        <taxon>Cercospora</taxon>
    </lineage>
</organism>
<evidence type="ECO:0000313" key="4">
    <source>
        <dbReference type="Proteomes" id="UP000230605"/>
    </source>
</evidence>
<proteinExistence type="predicted"/>
<reference evidence="2 4" key="1">
    <citation type="submission" date="2015-10" db="EMBL/GenBank/DDBJ databases">
        <title>The cercosporin biosynthetic gene cluster was horizontally transferred to several fungal lineages and shown to be expanded in Cercospora beticola based on microsynteny with recipient genomes.</title>
        <authorList>
            <person name="De Jonge R."/>
            <person name="Ebert M.K."/>
            <person name="Suttle J.C."/>
            <person name="Jurick Ii W.M."/>
            <person name="Secor G.A."/>
            <person name="Thomma B.P."/>
            <person name="Van De Peer Y."/>
            <person name="Bolton M.D."/>
        </authorList>
    </citation>
    <scope>NUCLEOTIDE SEQUENCE [LARGE SCALE GENOMIC DNA]</scope>
    <source>
        <strain evidence="2 4">09-40</strain>
    </source>
</reference>
<name>A0A2G5HTJ3_CERBT</name>
<reference evidence="3 5" key="2">
    <citation type="submission" date="2023-09" db="EMBL/GenBank/DDBJ databases">
        <title>Complete-Gapless Cercospora beticola genome.</title>
        <authorList>
            <person name="Wyatt N.A."/>
            <person name="Spanner R.E."/>
            <person name="Bolton M.D."/>
        </authorList>
    </citation>
    <scope>NUCLEOTIDE SEQUENCE [LARGE SCALE GENOMIC DNA]</scope>
    <source>
        <strain evidence="3">Cb09-40</strain>
    </source>
</reference>
<gene>
    <name evidence="2" type="ORF">CB0940_10396</name>
    <name evidence="3" type="ORF">RHO25_011773</name>
</gene>